<proteinExistence type="predicted"/>
<keyword evidence="1" id="KW-0175">Coiled coil</keyword>
<reference evidence="3 4" key="1">
    <citation type="submission" date="2016-07" db="EMBL/GenBank/DDBJ databases">
        <title>Developing Vibrio natriegens as a novel, fast-growing host for biotechnology.</title>
        <authorList>
            <person name="Weinstock M.T."/>
            <person name="Hesek E.D."/>
            <person name="Wilson C.M."/>
            <person name="Gibson D.G."/>
        </authorList>
    </citation>
    <scope>NUCLEOTIDE SEQUENCE [LARGE SCALE GENOMIC DNA]</scope>
    <source>
        <strain evidence="3 4">ATCC 14048</strain>
    </source>
</reference>
<feature type="compositionally biased region" description="Basic and acidic residues" evidence="2">
    <location>
        <begin position="395"/>
        <end position="404"/>
    </location>
</feature>
<feature type="region of interest" description="Disordered" evidence="2">
    <location>
        <begin position="388"/>
        <end position="426"/>
    </location>
</feature>
<protein>
    <recommendedName>
        <fullName evidence="5">Bacteriophage tail tape measure N-terminal domain-containing protein</fullName>
    </recommendedName>
</protein>
<gene>
    <name evidence="3" type="ORF">BA890_06440</name>
</gene>
<sequence>MSAQIADFNIRFNTETAKFQKDVDYAKKMLRGYTKEAKAANQENANLTKSLEKSADGAKFAAKGVMTIAGSVTAGLGAVAGATGYLITRQAEHGRLIQQMATVSQVSVQEIQALGYASEQYNISGEKMSDILKDVNDKLGDFTENEGGEFADFMKNVAPTVGLTIEKLQQLSGPEALIAVKSAMDAANVPMKSQIFYLESIANDASALMPLLENQGQKLYELTGKYKDLNVSMSEYDIEKFKEMDQKLTDISLKMERSFANAVLGASDQIDWFTDKLTNAIDYWGTKFDSMSDNPKTEKGILAKLGDAQGDAKTARIELERAQKELDSLQATQKSAVGNVEVQARLANSNFSKKVGEAETKVQKLNQDYEALLATVDKYQRQYENDVLGFNRTPNSDKPKDPPKPRPRPVNSSELESQQQSGKNRLQSLDVQYANEREKLKLAHEQRLTDIENLKLSEQEIEKRGFASLTSLKAEYREREQEFYDDEQEEFERKQEEALQRQFDAHNAAEDAKTEKTKQAAQQRADAEKRIEQSVLSMKFGVASQALSLIEQTAKQGSVLQKAAFVAQKGMAAAQVYMQGEVAAAAALTPPPIGLGPIAGVGQATVIRALSAASAAMIMGQAIAGMAHNGISEVPMYGGRTESNWTLKAGERVYTNDSARRIDQMYQAVMAMYRQPFAANDPTNKMANSMASQSSRGSTEASNVFQFNLSAIDATGMDQLIMNHRDTIHNAVAKVKSDRGEKF</sequence>
<evidence type="ECO:0000256" key="1">
    <source>
        <dbReference type="SAM" id="Coils"/>
    </source>
</evidence>
<evidence type="ECO:0000313" key="3">
    <source>
        <dbReference type="EMBL" id="ANQ12416.1"/>
    </source>
</evidence>
<evidence type="ECO:0008006" key="5">
    <source>
        <dbReference type="Google" id="ProtNLM"/>
    </source>
</evidence>
<name>A0AAN0Y232_VIBNA</name>
<accession>A0AAN0Y232</accession>
<evidence type="ECO:0000313" key="4">
    <source>
        <dbReference type="Proteomes" id="UP000092741"/>
    </source>
</evidence>
<dbReference type="EMBL" id="CP016345">
    <property type="protein sequence ID" value="ANQ12416.1"/>
    <property type="molecule type" value="Genomic_DNA"/>
</dbReference>
<dbReference type="KEGG" id="vna:PN96_06910"/>
<keyword evidence="4" id="KW-1185">Reference proteome</keyword>
<feature type="compositionally biased region" description="Polar residues" evidence="2">
    <location>
        <begin position="410"/>
        <end position="426"/>
    </location>
</feature>
<organism evidence="3 4">
    <name type="scientific">Vibrio natriegens NBRC 15636 = ATCC 14048 = DSM 759</name>
    <dbReference type="NCBI Taxonomy" id="1219067"/>
    <lineage>
        <taxon>Bacteria</taxon>
        <taxon>Pseudomonadati</taxon>
        <taxon>Pseudomonadota</taxon>
        <taxon>Gammaproteobacteria</taxon>
        <taxon>Vibrionales</taxon>
        <taxon>Vibrionaceae</taxon>
        <taxon>Vibrio</taxon>
    </lineage>
</organism>
<dbReference type="GeneID" id="70912518"/>
<dbReference type="RefSeq" id="WP_020333090.1">
    <property type="nucleotide sequence ID" value="NZ_ATFJ01000002.1"/>
</dbReference>
<dbReference type="AlphaFoldDB" id="A0AAN0Y232"/>
<evidence type="ECO:0000256" key="2">
    <source>
        <dbReference type="SAM" id="MobiDB-lite"/>
    </source>
</evidence>
<dbReference type="Proteomes" id="UP000092741">
    <property type="component" value="Chromosome 1"/>
</dbReference>
<feature type="coiled-coil region" evidence="1">
    <location>
        <begin position="305"/>
        <end position="382"/>
    </location>
</feature>